<protein>
    <submittedName>
        <fullName evidence="1">Uncharacterized protein</fullName>
    </submittedName>
</protein>
<name>A0A1U7PKK7_9BACI</name>
<evidence type="ECO:0000313" key="2">
    <source>
        <dbReference type="Proteomes" id="UP000187550"/>
    </source>
</evidence>
<reference evidence="2" key="1">
    <citation type="submission" date="2017-01" db="EMBL/GenBank/DDBJ databases">
        <authorList>
            <person name="Varghese N."/>
            <person name="Submissions S."/>
        </authorList>
    </citation>
    <scope>NUCLEOTIDE SEQUENCE [LARGE SCALE GENOMIC DNA]</scope>
    <source>
        <strain evidence="2">MNA4</strain>
    </source>
</reference>
<dbReference type="Proteomes" id="UP000187550">
    <property type="component" value="Unassembled WGS sequence"/>
</dbReference>
<evidence type="ECO:0000313" key="1">
    <source>
        <dbReference type="EMBL" id="SIT73510.1"/>
    </source>
</evidence>
<accession>A0A1U7PKK7</accession>
<organism evidence="1 2">
    <name type="scientific">Edaphobacillus lindanitolerans</name>
    <dbReference type="NCBI Taxonomy" id="550447"/>
    <lineage>
        <taxon>Bacteria</taxon>
        <taxon>Bacillati</taxon>
        <taxon>Bacillota</taxon>
        <taxon>Bacilli</taxon>
        <taxon>Bacillales</taxon>
        <taxon>Bacillaceae</taxon>
        <taxon>Edaphobacillus</taxon>
    </lineage>
</organism>
<gene>
    <name evidence="1" type="ORF">SAMN05428946_0995</name>
</gene>
<dbReference type="AlphaFoldDB" id="A0A1U7PKK7"/>
<sequence>MKGGVSSSGPFSTRSLDASIDSLGAIHTSTRASILEKNARARRLLHSCPIAAMDKKVRRIPAPYDPDRTRVDDYHSTAVATHARPVAEMAARHRKDPFACAAPYPDTLSVRMNTEWKSQDLRATVRRLVPPAIDQNCCSSSIPLLEPPLILFIWREFGYQPSFFHTSILGNQS</sequence>
<dbReference type="EMBL" id="FTPL01000001">
    <property type="protein sequence ID" value="SIT73510.1"/>
    <property type="molecule type" value="Genomic_DNA"/>
</dbReference>
<proteinExistence type="predicted"/>
<keyword evidence="2" id="KW-1185">Reference proteome</keyword>